<dbReference type="Proteomes" id="UP000485058">
    <property type="component" value="Unassembled WGS sequence"/>
</dbReference>
<evidence type="ECO:0000256" key="1">
    <source>
        <dbReference type="SAM" id="MobiDB-lite"/>
    </source>
</evidence>
<feature type="region of interest" description="Disordered" evidence="1">
    <location>
        <begin position="159"/>
        <end position="198"/>
    </location>
</feature>
<dbReference type="AlphaFoldDB" id="A0A699ZGV0"/>
<feature type="compositionally biased region" description="Polar residues" evidence="1">
    <location>
        <begin position="159"/>
        <end position="191"/>
    </location>
</feature>
<accession>A0A699ZGV0</accession>
<organism evidence="2 3">
    <name type="scientific">Haematococcus lacustris</name>
    <name type="common">Green alga</name>
    <name type="synonym">Haematococcus pluvialis</name>
    <dbReference type="NCBI Taxonomy" id="44745"/>
    <lineage>
        <taxon>Eukaryota</taxon>
        <taxon>Viridiplantae</taxon>
        <taxon>Chlorophyta</taxon>
        <taxon>core chlorophytes</taxon>
        <taxon>Chlorophyceae</taxon>
        <taxon>CS clade</taxon>
        <taxon>Chlamydomonadales</taxon>
        <taxon>Haematococcaceae</taxon>
        <taxon>Haematococcus</taxon>
    </lineage>
</organism>
<sequence length="267" mass="27709">SQGPARLERGGGAAVHQDGVRRCGAESSAQGNIHLGQAAPGRGGVLLVNEARVAFPGALVSNVLPMYCYGCTLTRHHDSNRGAAGSPKAVSLSSSFNAHFCATCFGVRYRKSRTLRRGGRSTRHQGAAVVCEEICYSSGKCAPGLEVALQGHSTEAINRGNRANQQSNRDQISGSGGTCQATWHRSGQASASPADGRNISCVRGSDDNDSVRTVKTVEGHGAVLGVPQSSHSWHKHQYAPPGTSTGGGGGGFGGSTWPPPVLLHMSW</sequence>
<reference evidence="2 3" key="1">
    <citation type="submission" date="2020-02" db="EMBL/GenBank/DDBJ databases">
        <title>Draft genome sequence of Haematococcus lacustris strain NIES-144.</title>
        <authorList>
            <person name="Morimoto D."/>
            <person name="Nakagawa S."/>
            <person name="Yoshida T."/>
            <person name="Sawayama S."/>
        </authorList>
    </citation>
    <scope>NUCLEOTIDE SEQUENCE [LARGE SCALE GENOMIC DNA]</scope>
    <source>
        <strain evidence="2 3">NIES-144</strain>
    </source>
</reference>
<comment type="caution">
    <text evidence="2">The sequence shown here is derived from an EMBL/GenBank/DDBJ whole genome shotgun (WGS) entry which is preliminary data.</text>
</comment>
<name>A0A699ZGV0_HAELA</name>
<feature type="non-terminal residue" evidence="2">
    <location>
        <position position="267"/>
    </location>
</feature>
<protein>
    <submittedName>
        <fullName evidence="2">Uncharacterized protein</fullName>
    </submittedName>
</protein>
<evidence type="ECO:0000313" key="3">
    <source>
        <dbReference type="Proteomes" id="UP000485058"/>
    </source>
</evidence>
<evidence type="ECO:0000313" key="2">
    <source>
        <dbReference type="EMBL" id="GFH14832.1"/>
    </source>
</evidence>
<gene>
    <name evidence="2" type="ORF">HaLaN_10955</name>
</gene>
<proteinExistence type="predicted"/>
<keyword evidence="3" id="KW-1185">Reference proteome</keyword>
<feature type="non-terminal residue" evidence="2">
    <location>
        <position position="1"/>
    </location>
</feature>
<dbReference type="EMBL" id="BLLF01000771">
    <property type="protein sequence ID" value="GFH14832.1"/>
    <property type="molecule type" value="Genomic_DNA"/>
</dbReference>